<feature type="repeat" description="PPR" evidence="3">
    <location>
        <begin position="485"/>
        <end position="519"/>
    </location>
</feature>
<dbReference type="InterPro" id="IPR011990">
    <property type="entry name" value="TPR-like_helical_dom_sf"/>
</dbReference>
<evidence type="ECO:0000313" key="5">
    <source>
        <dbReference type="Proteomes" id="UP001642360"/>
    </source>
</evidence>
<evidence type="ECO:0000256" key="1">
    <source>
        <dbReference type="ARBA" id="ARBA00007626"/>
    </source>
</evidence>
<dbReference type="InterPro" id="IPR002885">
    <property type="entry name" value="PPR_rpt"/>
</dbReference>
<dbReference type="EMBL" id="CAUOFW020002103">
    <property type="protein sequence ID" value="CAK9151213.1"/>
    <property type="molecule type" value="Genomic_DNA"/>
</dbReference>
<dbReference type="AlphaFoldDB" id="A0ABC8S855"/>
<dbReference type="Pfam" id="PF13041">
    <property type="entry name" value="PPR_2"/>
    <property type="match status" value="4"/>
</dbReference>
<keyword evidence="2" id="KW-0677">Repeat</keyword>
<dbReference type="PROSITE" id="PS51375">
    <property type="entry name" value="PPR"/>
    <property type="match status" value="9"/>
</dbReference>
<feature type="repeat" description="PPR" evidence="3">
    <location>
        <begin position="379"/>
        <end position="413"/>
    </location>
</feature>
<keyword evidence="5" id="KW-1185">Reference proteome</keyword>
<feature type="repeat" description="PPR" evidence="3">
    <location>
        <begin position="344"/>
        <end position="378"/>
    </location>
</feature>
<name>A0ABC8S855_9AQUA</name>
<dbReference type="NCBIfam" id="TIGR00756">
    <property type="entry name" value="PPR"/>
    <property type="match status" value="8"/>
</dbReference>
<feature type="repeat" description="PPR" evidence="3">
    <location>
        <begin position="309"/>
        <end position="343"/>
    </location>
</feature>
<feature type="repeat" description="PPR" evidence="3">
    <location>
        <begin position="238"/>
        <end position="272"/>
    </location>
</feature>
<evidence type="ECO:0000313" key="4">
    <source>
        <dbReference type="EMBL" id="CAK9151213.1"/>
    </source>
</evidence>
<dbReference type="Proteomes" id="UP001642360">
    <property type="component" value="Unassembled WGS sequence"/>
</dbReference>
<dbReference type="Gene3D" id="1.25.40.10">
    <property type="entry name" value="Tetratricopeptide repeat domain"/>
    <property type="match status" value="5"/>
</dbReference>
<proteinExistence type="inferred from homology"/>
<evidence type="ECO:0008006" key="6">
    <source>
        <dbReference type="Google" id="ProtNLM"/>
    </source>
</evidence>
<dbReference type="PANTHER" id="PTHR47447:SF22">
    <property type="entry name" value="TETRATRICOPEPTIDE-LIKE HELICAL DOMAIN SUPERFAMILY"/>
    <property type="match status" value="1"/>
</dbReference>
<gene>
    <name evidence="4" type="ORF">ILEXP_LOCUS19368</name>
</gene>
<dbReference type="PANTHER" id="PTHR47447">
    <property type="entry name" value="OS03G0856100 PROTEIN"/>
    <property type="match status" value="1"/>
</dbReference>
<organism evidence="4 5">
    <name type="scientific">Ilex paraguariensis</name>
    <name type="common">yerba mate</name>
    <dbReference type="NCBI Taxonomy" id="185542"/>
    <lineage>
        <taxon>Eukaryota</taxon>
        <taxon>Viridiplantae</taxon>
        <taxon>Streptophyta</taxon>
        <taxon>Embryophyta</taxon>
        <taxon>Tracheophyta</taxon>
        <taxon>Spermatophyta</taxon>
        <taxon>Magnoliopsida</taxon>
        <taxon>eudicotyledons</taxon>
        <taxon>Gunneridae</taxon>
        <taxon>Pentapetalae</taxon>
        <taxon>asterids</taxon>
        <taxon>campanulids</taxon>
        <taxon>Aquifoliales</taxon>
        <taxon>Aquifoliaceae</taxon>
        <taxon>Ilex</taxon>
    </lineage>
</organism>
<evidence type="ECO:0000256" key="3">
    <source>
        <dbReference type="PROSITE-ProRule" id="PRU00708"/>
    </source>
</evidence>
<protein>
    <recommendedName>
        <fullName evidence="6">Pentatricopeptide repeat-containing protein</fullName>
    </recommendedName>
</protein>
<comment type="similarity">
    <text evidence="1">Belongs to the PPR family. P subfamily.</text>
</comment>
<reference evidence="4 5" key="1">
    <citation type="submission" date="2024-02" db="EMBL/GenBank/DDBJ databases">
        <authorList>
            <person name="Vignale AGUSTIN F."/>
            <person name="Sosa J E."/>
            <person name="Modenutti C."/>
        </authorList>
    </citation>
    <scope>NUCLEOTIDE SEQUENCE [LARGE SCALE GENOMIC DNA]</scope>
</reference>
<dbReference type="Pfam" id="PF01535">
    <property type="entry name" value="PPR"/>
    <property type="match status" value="3"/>
</dbReference>
<feature type="repeat" description="PPR" evidence="3">
    <location>
        <begin position="414"/>
        <end position="444"/>
    </location>
</feature>
<sequence>MPLWSPNHLAINYFQAFRLFDSFIFCKAQRVSKIASTAHFHCQTHIDDHPLPPPQTAESIWFTKVIYTLCFRHSSSLSIFNSDYFRNNLDPLIAFDVIKHINSFFNNPTLAFKFFQVTRENLNLVHSFGTYNVLLRSLCQMRLHDAAKLVYGYVKIDGYLPEMSILGFLVSSFANVGKFDIAKELLIDQAEVSNGEVGIISSYVYNDLLNLLVKQNRVEEAVGFFRDHILRLRSFCPDTWSFNIVIRGLCRVGDVNKAFKFLDDMRRFGCMPDLVTCNTLTNGLCRIGNVDRGHAFLREVKSQFGLSPDVVTYTSVISGYCKLGKMEEALNLFDDMFSFGIKPSLVTFNILIDGFGKTSDIVSALNIYERLLTTGCCPDVITFTSLIDGYCRTGQVDQGLKLWGEINARNLSPNAYTFSVLINALCKENRLNEARDLLRLLRWRTDIVPHPFIYNPVIDGFCKSGNVDEANVIVTEMEEKRCSPDKLTFTILILGHCMKGRMFDAISIFNKMLSVGCAPDNITVNCLISCLLKAGMPNEAFRIKQTTSEDLNWGMSSLSRTIPFRANVDVPVAA</sequence>
<accession>A0ABC8S855</accession>
<feature type="repeat" description="PPR" evidence="3">
    <location>
        <begin position="450"/>
        <end position="484"/>
    </location>
</feature>
<comment type="caution">
    <text evidence="4">The sequence shown here is derived from an EMBL/GenBank/DDBJ whole genome shotgun (WGS) entry which is preliminary data.</text>
</comment>
<feature type="repeat" description="PPR" evidence="3">
    <location>
        <begin position="273"/>
        <end position="308"/>
    </location>
</feature>
<feature type="repeat" description="PPR" evidence="3">
    <location>
        <begin position="127"/>
        <end position="161"/>
    </location>
</feature>
<evidence type="ECO:0000256" key="2">
    <source>
        <dbReference type="ARBA" id="ARBA00022737"/>
    </source>
</evidence>